<dbReference type="EMBL" id="FMWD01000001">
    <property type="protein sequence ID" value="SCZ49271.1"/>
    <property type="molecule type" value="Genomic_DNA"/>
</dbReference>
<name>A0A1G5PJ92_9GAMM</name>
<dbReference type="Gene3D" id="3.40.30.10">
    <property type="entry name" value="Glutaredoxin"/>
    <property type="match status" value="2"/>
</dbReference>
<dbReference type="InterPro" id="IPR013766">
    <property type="entry name" value="Thioredoxin_domain"/>
</dbReference>
<proteinExistence type="predicted"/>
<gene>
    <name evidence="3" type="ORF">SAMN03097708_00106</name>
</gene>
<dbReference type="InterPro" id="IPR012336">
    <property type="entry name" value="Thioredoxin-like_fold"/>
</dbReference>
<evidence type="ECO:0000256" key="1">
    <source>
        <dbReference type="SAM" id="SignalP"/>
    </source>
</evidence>
<dbReference type="OrthoDB" id="9791630at2"/>
<feature type="chain" id="PRO_5011752196" evidence="1">
    <location>
        <begin position="23"/>
        <end position="345"/>
    </location>
</feature>
<reference evidence="3 4" key="1">
    <citation type="submission" date="2016-10" db="EMBL/GenBank/DDBJ databases">
        <authorList>
            <person name="de Groot N.N."/>
        </authorList>
    </citation>
    <scope>NUCLEOTIDE SEQUENCE [LARGE SCALE GENOMIC DNA]</scope>
    <source>
        <strain evidence="3 4">HLD2</strain>
    </source>
</reference>
<feature type="signal peptide" evidence="1">
    <location>
        <begin position="1"/>
        <end position="22"/>
    </location>
</feature>
<evidence type="ECO:0000259" key="2">
    <source>
        <dbReference type="PROSITE" id="PS51352"/>
    </source>
</evidence>
<dbReference type="STRING" id="415747.SAMN03097708_00106"/>
<protein>
    <submittedName>
        <fullName evidence="3">Thioredoxin-related protein</fullName>
    </submittedName>
</protein>
<dbReference type="SUPFAM" id="SSF52833">
    <property type="entry name" value="Thioredoxin-like"/>
    <property type="match status" value="2"/>
</dbReference>
<dbReference type="Proteomes" id="UP000199648">
    <property type="component" value="Unassembled WGS sequence"/>
</dbReference>
<sequence>MIKPLQLLMLVGLVGMTAAAFGVDEKLEEGGVNPGYHPQPDWFKQSFLDLNEDVEDAVEEGKRLLLYFYQDGCPYCAKLLQDNFGQRVIAQKTQDSYEVVAINLWGDREVTNLEGEVVTEKQFAADLKVMFTPTLLFLDEQGGTALRVNGYYHPAKFISALEYASTDREADFSVFLAKQQQQGASETLNEAPFFQEPPFALARSESLPAERPLVVLFEQPRCAACDEFHQDVLTREEMPGFFRAFDVVQLDRWADTPVLTPDGERTTARQWADSMEVKYTPGMLFFDETGREVFRTEAYLKSFHVQSALEYVASGAYRDVPEFQRFVQARAERLEAEGGHVDIWD</sequence>
<evidence type="ECO:0000313" key="4">
    <source>
        <dbReference type="Proteomes" id="UP000199648"/>
    </source>
</evidence>
<keyword evidence="4" id="KW-1185">Reference proteome</keyword>
<dbReference type="AlphaFoldDB" id="A0A1G5PJ92"/>
<organism evidence="3 4">
    <name type="scientific">Thiohalomonas denitrificans</name>
    <dbReference type="NCBI Taxonomy" id="415747"/>
    <lineage>
        <taxon>Bacteria</taxon>
        <taxon>Pseudomonadati</taxon>
        <taxon>Pseudomonadota</taxon>
        <taxon>Gammaproteobacteria</taxon>
        <taxon>Thiohalomonadales</taxon>
        <taxon>Thiohalomonadaceae</taxon>
        <taxon>Thiohalomonas</taxon>
    </lineage>
</organism>
<dbReference type="Pfam" id="PF13098">
    <property type="entry name" value="Thioredoxin_2"/>
    <property type="match status" value="2"/>
</dbReference>
<evidence type="ECO:0000313" key="3">
    <source>
        <dbReference type="EMBL" id="SCZ49271.1"/>
    </source>
</evidence>
<dbReference type="PROSITE" id="PS51352">
    <property type="entry name" value="THIOREDOXIN_2"/>
    <property type="match status" value="1"/>
</dbReference>
<dbReference type="RefSeq" id="WP_092992272.1">
    <property type="nucleotide sequence ID" value="NZ_FMWD01000001.1"/>
</dbReference>
<dbReference type="InterPro" id="IPR036249">
    <property type="entry name" value="Thioredoxin-like_sf"/>
</dbReference>
<accession>A0A1G5PJ92</accession>
<keyword evidence="1" id="KW-0732">Signal</keyword>
<feature type="domain" description="Thioredoxin" evidence="2">
    <location>
        <begin position="12"/>
        <end position="166"/>
    </location>
</feature>